<reference evidence="2 3" key="2">
    <citation type="submission" date="2017-02" db="EMBL/GenBank/DDBJ databases">
        <title>A genome survey and senescence transcriptome analysis in Lentinula edodes.</title>
        <authorList>
            <person name="Sakamoto Y."/>
            <person name="Nakade K."/>
            <person name="Sato S."/>
            <person name="Yoshida Y."/>
            <person name="Miyazaki K."/>
            <person name="Natsume S."/>
            <person name="Konno N."/>
        </authorList>
    </citation>
    <scope>NUCLEOTIDE SEQUENCE [LARGE SCALE GENOMIC DNA]</scope>
    <source>
        <strain evidence="2 3">NBRC 111202</strain>
    </source>
</reference>
<name>A0A1Q3EF32_LENED</name>
<sequence length="207" mass="23746">MGIEYDLRKQQIANYAAFAKLALLVYDITINMGREHSTSSTCMHCDALYQFFWFFSFIPTRIAITVSWILRVYAVQSLVSISFKAFNPPVLTTRYLQKPSGVMTYISLAVFDILATLLVTNRMIQAIRGCGGFRKLARQNLSEYVLRSGVLYFGCALFRTEKIVLYYLRTKARLIVLTISGTIQPYPEQFSSRVVFHHDRAFSARFA</sequence>
<evidence type="ECO:0000256" key="1">
    <source>
        <dbReference type="SAM" id="Phobius"/>
    </source>
</evidence>
<keyword evidence="1" id="KW-0472">Membrane</keyword>
<dbReference type="EMBL" id="BDGU01000273">
    <property type="protein sequence ID" value="GAW05825.1"/>
    <property type="molecule type" value="Genomic_DNA"/>
</dbReference>
<comment type="caution">
    <text evidence="2">The sequence shown here is derived from an EMBL/GenBank/DDBJ whole genome shotgun (WGS) entry which is preliminary data.</text>
</comment>
<dbReference type="AlphaFoldDB" id="A0A1Q3EF32"/>
<evidence type="ECO:0000313" key="3">
    <source>
        <dbReference type="Proteomes" id="UP000188533"/>
    </source>
</evidence>
<gene>
    <name evidence="2" type="ORF">LENED_007709</name>
</gene>
<keyword evidence="3" id="KW-1185">Reference proteome</keyword>
<feature type="transmembrane region" description="Helical" evidence="1">
    <location>
        <begin position="102"/>
        <end position="119"/>
    </location>
</feature>
<keyword evidence="1" id="KW-0812">Transmembrane</keyword>
<dbReference type="Proteomes" id="UP000188533">
    <property type="component" value="Unassembled WGS sequence"/>
</dbReference>
<feature type="transmembrane region" description="Helical" evidence="1">
    <location>
        <begin position="51"/>
        <end position="70"/>
    </location>
</feature>
<reference evidence="2 3" key="1">
    <citation type="submission" date="2016-08" db="EMBL/GenBank/DDBJ databases">
        <authorList>
            <consortium name="Lentinula edodes genome sequencing consortium"/>
            <person name="Sakamoto Y."/>
            <person name="Nakade K."/>
            <person name="Sato S."/>
            <person name="Yoshida Y."/>
            <person name="Miyazaki K."/>
            <person name="Natsume S."/>
            <person name="Konno N."/>
        </authorList>
    </citation>
    <scope>NUCLEOTIDE SEQUENCE [LARGE SCALE GENOMIC DNA]</scope>
    <source>
        <strain evidence="2 3">NBRC 111202</strain>
    </source>
</reference>
<protein>
    <submittedName>
        <fullName evidence="2">Uncharacterized protein</fullName>
    </submittedName>
</protein>
<keyword evidence="1" id="KW-1133">Transmembrane helix</keyword>
<proteinExistence type="predicted"/>
<accession>A0A1Q3EF32</accession>
<organism evidence="2 3">
    <name type="scientific">Lentinula edodes</name>
    <name type="common">Shiitake mushroom</name>
    <name type="synonym">Lentinus edodes</name>
    <dbReference type="NCBI Taxonomy" id="5353"/>
    <lineage>
        <taxon>Eukaryota</taxon>
        <taxon>Fungi</taxon>
        <taxon>Dikarya</taxon>
        <taxon>Basidiomycota</taxon>
        <taxon>Agaricomycotina</taxon>
        <taxon>Agaricomycetes</taxon>
        <taxon>Agaricomycetidae</taxon>
        <taxon>Agaricales</taxon>
        <taxon>Marasmiineae</taxon>
        <taxon>Omphalotaceae</taxon>
        <taxon>Lentinula</taxon>
    </lineage>
</organism>
<evidence type="ECO:0000313" key="2">
    <source>
        <dbReference type="EMBL" id="GAW05825.1"/>
    </source>
</evidence>